<proteinExistence type="predicted"/>
<protein>
    <submittedName>
        <fullName evidence="2">Uncharacterized protein</fullName>
    </submittedName>
</protein>
<dbReference type="Proteomes" id="UP000242715">
    <property type="component" value="Unassembled WGS sequence"/>
</dbReference>
<accession>A0A2Z6MLR0</accession>
<reference evidence="3" key="1">
    <citation type="journal article" date="2017" name="Front. Plant Sci.">
        <title>Climate Clever Clovers: New Paradigm to Reduce the Environmental Footprint of Ruminants by Breeding Low Methanogenic Forages Utilizing Haplotype Variation.</title>
        <authorList>
            <person name="Kaur P."/>
            <person name="Appels R."/>
            <person name="Bayer P.E."/>
            <person name="Keeble-Gagnere G."/>
            <person name="Wang J."/>
            <person name="Hirakawa H."/>
            <person name="Shirasawa K."/>
            <person name="Vercoe P."/>
            <person name="Stefanova K."/>
            <person name="Durmic Z."/>
            <person name="Nichols P."/>
            <person name="Revell C."/>
            <person name="Isobe S.N."/>
            <person name="Edwards D."/>
            <person name="Erskine W."/>
        </authorList>
    </citation>
    <scope>NUCLEOTIDE SEQUENCE [LARGE SCALE GENOMIC DNA]</scope>
    <source>
        <strain evidence="3">cv. Daliak</strain>
    </source>
</reference>
<feature type="region of interest" description="Disordered" evidence="1">
    <location>
        <begin position="28"/>
        <end position="66"/>
    </location>
</feature>
<dbReference type="AlphaFoldDB" id="A0A2Z6MLR0"/>
<sequence>MMIPMKTGGWRRTSPREDLKALCMTMRTHERRRYTDRSSPSGRGPGYDQERHYADHKRSPGRPPIINDWLREDRFEDEQNLKIIEYPMEVIRWKANLLSEPKT</sequence>
<evidence type="ECO:0000313" key="2">
    <source>
        <dbReference type="EMBL" id="GAU30683.1"/>
    </source>
</evidence>
<dbReference type="EMBL" id="DF973433">
    <property type="protein sequence ID" value="GAU30683.1"/>
    <property type="molecule type" value="Genomic_DNA"/>
</dbReference>
<keyword evidence="3" id="KW-1185">Reference proteome</keyword>
<feature type="compositionally biased region" description="Basic and acidic residues" evidence="1">
    <location>
        <begin position="48"/>
        <end position="58"/>
    </location>
</feature>
<evidence type="ECO:0000256" key="1">
    <source>
        <dbReference type="SAM" id="MobiDB-lite"/>
    </source>
</evidence>
<organism evidence="2 3">
    <name type="scientific">Trifolium subterraneum</name>
    <name type="common">Subterranean clover</name>
    <dbReference type="NCBI Taxonomy" id="3900"/>
    <lineage>
        <taxon>Eukaryota</taxon>
        <taxon>Viridiplantae</taxon>
        <taxon>Streptophyta</taxon>
        <taxon>Embryophyta</taxon>
        <taxon>Tracheophyta</taxon>
        <taxon>Spermatophyta</taxon>
        <taxon>Magnoliopsida</taxon>
        <taxon>eudicotyledons</taxon>
        <taxon>Gunneridae</taxon>
        <taxon>Pentapetalae</taxon>
        <taxon>rosids</taxon>
        <taxon>fabids</taxon>
        <taxon>Fabales</taxon>
        <taxon>Fabaceae</taxon>
        <taxon>Papilionoideae</taxon>
        <taxon>50 kb inversion clade</taxon>
        <taxon>NPAAA clade</taxon>
        <taxon>Hologalegina</taxon>
        <taxon>IRL clade</taxon>
        <taxon>Trifolieae</taxon>
        <taxon>Trifolium</taxon>
    </lineage>
</organism>
<name>A0A2Z6MLR0_TRISU</name>
<gene>
    <name evidence="2" type="ORF">TSUD_39070</name>
</gene>
<evidence type="ECO:0000313" key="3">
    <source>
        <dbReference type="Proteomes" id="UP000242715"/>
    </source>
</evidence>